<proteinExistence type="predicted"/>
<sequence>MVRGSSQLFSSTTYRHTLLAEGGMITYLMTGYLVTVPRTVKDQTITSRVSLEIILLENPREVLGHPEPDLEQALAMKLELEAKL</sequence>
<dbReference type="AlphaFoldDB" id="A0A194WB27"/>
<evidence type="ECO:0000313" key="1">
    <source>
        <dbReference type="EMBL" id="KUI73278.1"/>
    </source>
</evidence>
<accession>A0A194WB27</accession>
<keyword evidence="2" id="KW-1185">Reference proteome</keyword>
<gene>
    <name evidence="1" type="ORF">VM1G_11899</name>
</gene>
<evidence type="ECO:0000313" key="2">
    <source>
        <dbReference type="Proteomes" id="UP000078559"/>
    </source>
</evidence>
<reference evidence="1" key="1">
    <citation type="submission" date="2014-12" db="EMBL/GenBank/DDBJ databases">
        <title>Genome Sequence of Valsa Canker Pathogens Uncovers a Specific Adaption of Colonization on Woody Bark.</title>
        <authorList>
            <person name="Yin Z."/>
            <person name="Liu H."/>
            <person name="Gao X."/>
            <person name="Li Z."/>
            <person name="Song N."/>
            <person name="Ke X."/>
            <person name="Dai Q."/>
            <person name="Wu Y."/>
            <person name="Sun Y."/>
            <person name="Xu J.-R."/>
            <person name="Kang Z.K."/>
            <person name="Wang L."/>
            <person name="Huang L."/>
        </authorList>
    </citation>
    <scope>NUCLEOTIDE SEQUENCE [LARGE SCALE GENOMIC DNA]</scope>
    <source>
        <strain evidence="1">03-8</strain>
    </source>
</reference>
<dbReference type="EMBL" id="CM003107">
    <property type="protein sequence ID" value="KUI73278.1"/>
    <property type="molecule type" value="Genomic_DNA"/>
</dbReference>
<organism evidence="1 2">
    <name type="scientific">Cytospora mali</name>
    <name type="common">Apple Valsa canker fungus</name>
    <name type="synonym">Valsa mali</name>
    <dbReference type="NCBI Taxonomy" id="578113"/>
    <lineage>
        <taxon>Eukaryota</taxon>
        <taxon>Fungi</taxon>
        <taxon>Dikarya</taxon>
        <taxon>Ascomycota</taxon>
        <taxon>Pezizomycotina</taxon>
        <taxon>Sordariomycetes</taxon>
        <taxon>Sordariomycetidae</taxon>
        <taxon>Diaporthales</taxon>
        <taxon>Cytosporaceae</taxon>
        <taxon>Cytospora</taxon>
    </lineage>
</organism>
<protein>
    <submittedName>
        <fullName evidence="1">Uncharacterized protein</fullName>
    </submittedName>
</protein>
<dbReference type="Proteomes" id="UP000078559">
    <property type="component" value="Chromosome 10"/>
</dbReference>
<name>A0A194WB27_CYTMA</name>